<evidence type="ECO:0000256" key="2">
    <source>
        <dbReference type="SAM" id="MobiDB-lite"/>
    </source>
</evidence>
<organism evidence="3 4">
    <name type="scientific">Mucilaginibacter myungsuensis</name>
    <dbReference type="NCBI Taxonomy" id="649104"/>
    <lineage>
        <taxon>Bacteria</taxon>
        <taxon>Pseudomonadati</taxon>
        <taxon>Bacteroidota</taxon>
        <taxon>Sphingobacteriia</taxon>
        <taxon>Sphingobacteriales</taxon>
        <taxon>Sphingobacteriaceae</taxon>
        <taxon>Mucilaginibacter</taxon>
    </lineage>
</organism>
<keyword evidence="4" id="KW-1185">Reference proteome</keyword>
<dbReference type="AlphaFoldDB" id="A0A929L0T6"/>
<sequence>MDLSITNIEELQAEIARLEGVKVVQQKALGERFNGPGAIFNAVLSIFPKSAATDAVKKQDLLGIVSRFVLPLALNKTLFRNSNFIVKTLVGLASQKASHYISEDNVTGVWGKVSNFIGKFTKKKDKKPLPPKDLTGFGIEKIED</sequence>
<dbReference type="RefSeq" id="WP_194112718.1">
    <property type="nucleotide sequence ID" value="NZ_JADFFL010000006.1"/>
</dbReference>
<dbReference type="Proteomes" id="UP000622475">
    <property type="component" value="Unassembled WGS sequence"/>
</dbReference>
<evidence type="ECO:0000313" key="3">
    <source>
        <dbReference type="EMBL" id="MBE9663488.1"/>
    </source>
</evidence>
<evidence type="ECO:0000313" key="4">
    <source>
        <dbReference type="Proteomes" id="UP000622475"/>
    </source>
</evidence>
<feature type="coiled-coil region" evidence="1">
    <location>
        <begin position="1"/>
        <end position="28"/>
    </location>
</feature>
<name>A0A929L0T6_9SPHI</name>
<dbReference type="EMBL" id="JADFFL010000006">
    <property type="protein sequence ID" value="MBE9663488.1"/>
    <property type="molecule type" value="Genomic_DNA"/>
</dbReference>
<protein>
    <submittedName>
        <fullName evidence="3">Uncharacterized protein</fullName>
    </submittedName>
</protein>
<accession>A0A929L0T6</accession>
<comment type="caution">
    <text evidence="3">The sequence shown here is derived from an EMBL/GenBank/DDBJ whole genome shotgun (WGS) entry which is preliminary data.</text>
</comment>
<gene>
    <name evidence="3" type="ORF">IRJ16_16490</name>
</gene>
<feature type="region of interest" description="Disordered" evidence="2">
    <location>
        <begin position="123"/>
        <end position="144"/>
    </location>
</feature>
<evidence type="ECO:0000256" key="1">
    <source>
        <dbReference type="SAM" id="Coils"/>
    </source>
</evidence>
<proteinExistence type="predicted"/>
<keyword evidence="1" id="KW-0175">Coiled coil</keyword>
<reference evidence="3" key="1">
    <citation type="submission" date="2020-10" db="EMBL/GenBank/DDBJ databases">
        <title>Mucilaginibacter mali sp. nov., isolated from rhizosphere soil of apple orchard.</title>
        <authorList>
            <person name="Lee J.-S."/>
            <person name="Kim H.S."/>
            <person name="Kim J.-S."/>
        </authorList>
    </citation>
    <scope>NUCLEOTIDE SEQUENCE</scope>
    <source>
        <strain evidence="3">KCTC 22746</strain>
    </source>
</reference>